<evidence type="ECO:0000256" key="2">
    <source>
        <dbReference type="ARBA" id="ARBA00023315"/>
    </source>
</evidence>
<evidence type="ECO:0000256" key="1">
    <source>
        <dbReference type="ARBA" id="ARBA00022679"/>
    </source>
</evidence>
<dbReference type="Pfam" id="PF00583">
    <property type="entry name" value="Acetyltransf_1"/>
    <property type="match status" value="1"/>
</dbReference>
<organism evidence="4 5">
    <name type="scientific">Carnobacterium divergens DSM 20623</name>
    <dbReference type="NCBI Taxonomy" id="1449336"/>
    <lineage>
        <taxon>Bacteria</taxon>
        <taxon>Bacillati</taxon>
        <taxon>Bacillota</taxon>
        <taxon>Bacilli</taxon>
        <taxon>Lactobacillales</taxon>
        <taxon>Carnobacteriaceae</taxon>
        <taxon>Carnobacterium</taxon>
    </lineage>
</organism>
<dbReference type="eggNOG" id="COG0456">
    <property type="taxonomic scope" value="Bacteria"/>
</dbReference>
<comment type="caution">
    <text evidence="4">The sequence shown here is derived from an EMBL/GenBank/DDBJ whole genome shotgun (WGS) entry which is preliminary data.</text>
</comment>
<dbReference type="GO" id="GO:0016747">
    <property type="term" value="F:acyltransferase activity, transferring groups other than amino-acyl groups"/>
    <property type="evidence" value="ECO:0007669"/>
    <property type="project" value="InterPro"/>
</dbReference>
<proteinExistence type="predicted"/>
<dbReference type="PATRIC" id="fig|1449336.4.peg.1133"/>
<sequence>MCLYIEDTDEQCYTIWHFFIDKTYQGKGYGKEAIKRVIDLIEKEPPLKTNKIALTVEDENTVAKKLYESVGFYDTNERDEDNEIIMMKNI</sequence>
<dbReference type="PROSITE" id="PS51186">
    <property type="entry name" value="GNAT"/>
    <property type="match status" value="1"/>
</dbReference>
<reference evidence="4 5" key="1">
    <citation type="journal article" date="2015" name="Genome Announc.">
        <title>Expanding the biotechnology potential of lactobacilli through comparative genomics of 213 strains and associated genera.</title>
        <authorList>
            <person name="Sun Z."/>
            <person name="Harris H.M."/>
            <person name="McCann A."/>
            <person name="Guo C."/>
            <person name="Argimon S."/>
            <person name="Zhang W."/>
            <person name="Yang X."/>
            <person name="Jeffery I.B."/>
            <person name="Cooney J.C."/>
            <person name="Kagawa T.F."/>
            <person name="Liu W."/>
            <person name="Song Y."/>
            <person name="Salvetti E."/>
            <person name="Wrobel A."/>
            <person name="Rasinkangas P."/>
            <person name="Parkhill J."/>
            <person name="Rea M.C."/>
            <person name="O'Sullivan O."/>
            <person name="Ritari J."/>
            <person name="Douillard F.P."/>
            <person name="Paul Ross R."/>
            <person name="Yang R."/>
            <person name="Briner A.E."/>
            <person name="Felis G.E."/>
            <person name="de Vos W.M."/>
            <person name="Barrangou R."/>
            <person name="Klaenhammer T.R."/>
            <person name="Caufield P.W."/>
            <person name="Cui Y."/>
            <person name="Zhang H."/>
            <person name="O'Toole P.W."/>
        </authorList>
    </citation>
    <scope>NUCLEOTIDE SEQUENCE [LARGE SCALE GENOMIC DNA]</scope>
    <source>
        <strain evidence="4 5">DSM 20623</strain>
    </source>
</reference>
<accession>A0A0R2I8Z4</accession>
<dbReference type="PANTHER" id="PTHR43420">
    <property type="entry name" value="ACETYLTRANSFERASE"/>
    <property type="match status" value="1"/>
</dbReference>
<evidence type="ECO:0000259" key="3">
    <source>
        <dbReference type="PROSITE" id="PS51186"/>
    </source>
</evidence>
<dbReference type="RefSeq" id="WP_236707150.1">
    <property type="nucleotide sequence ID" value="NZ_JQBS01000001.1"/>
</dbReference>
<dbReference type="Gene3D" id="3.40.630.30">
    <property type="match status" value="1"/>
</dbReference>
<dbReference type="InterPro" id="IPR000182">
    <property type="entry name" value="GNAT_dom"/>
</dbReference>
<dbReference type="InterPro" id="IPR016181">
    <property type="entry name" value="Acyl_CoA_acyltransferase"/>
</dbReference>
<protein>
    <recommendedName>
        <fullName evidence="3">N-acetyltransferase domain-containing protein</fullName>
    </recommendedName>
</protein>
<feature type="domain" description="N-acetyltransferase" evidence="3">
    <location>
        <begin position="1"/>
        <end position="90"/>
    </location>
</feature>
<dbReference type="CDD" id="cd04301">
    <property type="entry name" value="NAT_SF"/>
    <property type="match status" value="1"/>
</dbReference>
<dbReference type="InterPro" id="IPR050680">
    <property type="entry name" value="YpeA/RimI_acetyltransf"/>
</dbReference>
<dbReference type="SUPFAM" id="SSF55729">
    <property type="entry name" value="Acyl-CoA N-acyltransferases (Nat)"/>
    <property type="match status" value="1"/>
</dbReference>
<dbReference type="PANTHER" id="PTHR43420:SF47">
    <property type="entry name" value="N-ACETYLTRANSFERASE DOMAIN-CONTAINING PROTEIN"/>
    <property type="match status" value="1"/>
</dbReference>
<dbReference type="Proteomes" id="UP000051658">
    <property type="component" value="Unassembled WGS sequence"/>
</dbReference>
<evidence type="ECO:0000313" key="4">
    <source>
        <dbReference type="EMBL" id="KRN57853.1"/>
    </source>
</evidence>
<keyword evidence="2" id="KW-0012">Acyltransferase</keyword>
<keyword evidence="5" id="KW-1185">Reference proteome</keyword>
<keyword evidence="1" id="KW-0808">Transferase</keyword>
<dbReference type="AlphaFoldDB" id="A0A0R2I8Z4"/>
<evidence type="ECO:0000313" key="5">
    <source>
        <dbReference type="Proteomes" id="UP000051658"/>
    </source>
</evidence>
<dbReference type="GeneID" id="89590142"/>
<gene>
    <name evidence="4" type="ORF">IV74_GL001108</name>
</gene>
<dbReference type="EMBL" id="JQBS01000001">
    <property type="protein sequence ID" value="KRN57853.1"/>
    <property type="molecule type" value="Genomic_DNA"/>
</dbReference>
<name>A0A0R2I8Z4_CARDV</name>